<reference evidence="1" key="1">
    <citation type="submission" date="2021-04" db="EMBL/GenBank/DDBJ databases">
        <title>Ouciella asimina sp. nov., isolated from the surface seawater in the hydrothermal field of Okinawa Trough.</title>
        <authorList>
            <person name="Shuang W."/>
        </authorList>
    </citation>
    <scope>NUCLEOTIDE SEQUENCE</scope>
    <source>
        <strain evidence="1">LXI357</strain>
    </source>
</reference>
<evidence type="ECO:0000313" key="1">
    <source>
        <dbReference type="EMBL" id="MBR0551019.1"/>
    </source>
</evidence>
<keyword evidence="2" id="KW-1185">Reference proteome</keyword>
<organism evidence="1 2">
    <name type="scientific">Stakelama marina</name>
    <dbReference type="NCBI Taxonomy" id="2826939"/>
    <lineage>
        <taxon>Bacteria</taxon>
        <taxon>Pseudomonadati</taxon>
        <taxon>Pseudomonadota</taxon>
        <taxon>Alphaproteobacteria</taxon>
        <taxon>Sphingomonadales</taxon>
        <taxon>Sphingomonadaceae</taxon>
        <taxon>Stakelama</taxon>
    </lineage>
</organism>
<evidence type="ECO:0008006" key="3">
    <source>
        <dbReference type="Google" id="ProtNLM"/>
    </source>
</evidence>
<evidence type="ECO:0000313" key="2">
    <source>
        <dbReference type="Proteomes" id="UP000676996"/>
    </source>
</evidence>
<gene>
    <name evidence="1" type="ORF">J7S20_00700</name>
</gene>
<dbReference type="EMBL" id="JAGRQC010000001">
    <property type="protein sequence ID" value="MBR0551019.1"/>
    <property type="molecule type" value="Genomic_DNA"/>
</dbReference>
<dbReference type="Proteomes" id="UP000676996">
    <property type="component" value="Unassembled WGS sequence"/>
</dbReference>
<proteinExistence type="predicted"/>
<sequence length="148" mass="15182">MASLTRFELGGLAAGALIATACPLILIPRATVREAAASHRVTKPLAVPDTPRPDAAYRRELFAPALTLGTDQAALPADAPQLLGIVGRLGSGAVALVRTSGGDTRSLGPGDSVDGWRLVSLAIDAAYFERGGEQIRVPVPSGDDSDAQ</sequence>
<dbReference type="AlphaFoldDB" id="A0A8T4IFI7"/>
<comment type="caution">
    <text evidence="1">The sequence shown here is derived from an EMBL/GenBank/DDBJ whole genome shotgun (WGS) entry which is preliminary data.</text>
</comment>
<protein>
    <recommendedName>
        <fullName evidence="3">Type II secretion system protein GspC N-terminal domain-containing protein</fullName>
    </recommendedName>
</protein>
<dbReference type="PROSITE" id="PS51257">
    <property type="entry name" value="PROKAR_LIPOPROTEIN"/>
    <property type="match status" value="1"/>
</dbReference>
<accession>A0A8T4IFI7</accession>
<dbReference type="RefSeq" id="WP_284052312.1">
    <property type="nucleotide sequence ID" value="NZ_JAGRQC010000001.1"/>
</dbReference>
<name>A0A8T4IFI7_9SPHN</name>